<feature type="transmembrane region" description="Helical" evidence="1">
    <location>
        <begin position="21"/>
        <end position="43"/>
    </location>
</feature>
<name>A0ABT0R412_9MICO</name>
<evidence type="ECO:0000313" key="2">
    <source>
        <dbReference type="EMBL" id="MCL6424009.1"/>
    </source>
</evidence>
<keyword evidence="1" id="KW-0812">Transmembrane</keyword>
<protein>
    <recommendedName>
        <fullName evidence="4">PASTA domain-containing protein</fullName>
    </recommendedName>
</protein>
<dbReference type="EMBL" id="JAKNCJ010000007">
    <property type="protein sequence ID" value="MCL6424009.1"/>
    <property type="molecule type" value="Genomic_DNA"/>
</dbReference>
<evidence type="ECO:0000313" key="3">
    <source>
        <dbReference type="Proteomes" id="UP001203761"/>
    </source>
</evidence>
<comment type="caution">
    <text evidence="2">The sequence shown here is derived from an EMBL/GenBank/DDBJ whole genome shotgun (WGS) entry which is preliminary data.</text>
</comment>
<keyword evidence="1" id="KW-1133">Transmembrane helix</keyword>
<proteinExistence type="predicted"/>
<accession>A0ABT0R412</accession>
<keyword evidence="1" id="KW-0472">Membrane</keyword>
<evidence type="ECO:0000256" key="1">
    <source>
        <dbReference type="SAM" id="Phobius"/>
    </source>
</evidence>
<gene>
    <name evidence="2" type="ORF">Bequi_11565</name>
</gene>
<keyword evidence="3" id="KW-1185">Reference proteome</keyword>
<evidence type="ECO:0008006" key="4">
    <source>
        <dbReference type="Google" id="ProtNLM"/>
    </source>
</evidence>
<sequence>MSAPGIRHRRPSSRSAEEGFRAIHVGIALLGAALAGLLLAFALSQSTSDISRGTSAASIENVNTPGKNASGLPVVTETTLGTEVQRLIDSGSTLQAPANFDVNRCLQAQGFTDTPLVMEEIEWGADRGRYWLIVHAPNERDALRAGGGLVNVTVVQPSCGSATPPADSRAWAGSATIGGI</sequence>
<reference evidence="2" key="1">
    <citation type="submission" date="2022-02" db="EMBL/GenBank/DDBJ databases">
        <authorList>
            <person name="Lee M."/>
            <person name="Kim S.-J."/>
            <person name="Jung M.-Y."/>
        </authorList>
    </citation>
    <scope>NUCLEOTIDE SEQUENCE</scope>
    <source>
        <strain evidence="2">JHP9</strain>
    </source>
</reference>
<organism evidence="2 3">
    <name type="scientific">Brachybacterium equifaecis</name>
    <dbReference type="NCBI Taxonomy" id="2910770"/>
    <lineage>
        <taxon>Bacteria</taxon>
        <taxon>Bacillati</taxon>
        <taxon>Actinomycetota</taxon>
        <taxon>Actinomycetes</taxon>
        <taxon>Micrococcales</taxon>
        <taxon>Dermabacteraceae</taxon>
        <taxon>Brachybacterium</taxon>
    </lineage>
</organism>
<dbReference type="Proteomes" id="UP001203761">
    <property type="component" value="Unassembled WGS sequence"/>
</dbReference>
<dbReference type="RefSeq" id="WP_249738091.1">
    <property type="nucleotide sequence ID" value="NZ_JAKNCJ010000007.1"/>
</dbReference>